<dbReference type="AlphaFoldDB" id="A0A939IW74"/>
<keyword evidence="1" id="KW-0812">Transmembrane</keyword>
<protein>
    <recommendedName>
        <fullName evidence="4">Membrane protein YkvI</fullName>
    </recommendedName>
</protein>
<evidence type="ECO:0000256" key="1">
    <source>
        <dbReference type="SAM" id="Phobius"/>
    </source>
</evidence>
<evidence type="ECO:0000313" key="2">
    <source>
        <dbReference type="EMBL" id="MBN9644991.1"/>
    </source>
</evidence>
<proteinExistence type="predicted"/>
<keyword evidence="1" id="KW-1133">Transmembrane helix</keyword>
<feature type="transmembrane region" description="Helical" evidence="1">
    <location>
        <begin position="191"/>
        <end position="211"/>
    </location>
</feature>
<feature type="transmembrane region" description="Helical" evidence="1">
    <location>
        <begin position="324"/>
        <end position="345"/>
    </location>
</feature>
<feature type="transmembrane region" description="Helical" evidence="1">
    <location>
        <begin position="40"/>
        <end position="63"/>
    </location>
</feature>
<gene>
    <name evidence="2" type="ORF">JZY06_10265</name>
</gene>
<accession>A0A939IW74</accession>
<feature type="transmembrane region" description="Helical" evidence="1">
    <location>
        <begin position="83"/>
        <end position="105"/>
    </location>
</feature>
<dbReference type="RefSeq" id="WP_207279440.1">
    <property type="nucleotide sequence ID" value="NZ_JAFLEQ010000016.1"/>
</dbReference>
<feature type="transmembrane region" description="Helical" evidence="1">
    <location>
        <begin position="298"/>
        <end position="318"/>
    </location>
</feature>
<comment type="caution">
    <text evidence="2">The sequence shown here is derived from an EMBL/GenBank/DDBJ whole genome shotgun (WGS) entry which is preliminary data.</text>
</comment>
<sequence>MTKRVISIAMAFVGLAVGAGFASGQEVMQFFVHFGTAGIWGAVFVAIFMAIGGMVILQLGSYYQANEHTAVLDEVAHPVLAKVLDWSVMLTIFSIGFVMFAGGGANLNQAFGIHNNWGSLILLVLVLLIGRLDIDKVSNAIAVTTPLIIVMLFIAFIYVIFTHDTPTEQLEIAAENVKTTLPNAFIGTINYAGFNLIVVLSMSIVIGGYYLNPRAAGLGGLLGGTTFGLMLIMSTVALFLKIDEVYTSPLPMLQIVQDMTPFLGYVMSIAIYGMIFNSAIGMFYSLAKRLTSKKPDKAFYPTFVAVVLLGFVISFFGFRNLVTYVYPLLGYVGVVLSVVLAWNWIKDIGEIRKESRRRKKIRDLMMIKLHPRRSFSPAQERRMQAHIGRSNIDNAELEGTVEEKVAEMLAEEEEQSSEGRNLN</sequence>
<dbReference type="Gene3D" id="1.20.1740.10">
    <property type="entry name" value="Amino acid/polyamine transporter I"/>
    <property type="match status" value="1"/>
</dbReference>
<feature type="transmembrane region" description="Helical" evidence="1">
    <location>
        <begin position="117"/>
        <end position="134"/>
    </location>
</feature>
<dbReference type="InterPro" id="IPR038728">
    <property type="entry name" value="YkvI-like"/>
</dbReference>
<dbReference type="EMBL" id="JAFLEQ010000016">
    <property type="protein sequence ID" value="MBN9644991.1"/>
    <property type="molecule type" value="Genomic_DNA"/>
</dbReference>
<keyword evidence="3" id="KW-1185">Reference proteome</keyword>
<organism evidence="2 3">
    <name type="scientific">Corynebacterium mendelii</name>
    <dbReference type="NCBI Taxonomy" id="2765362"/>
    <lineage>
        <taxon>Bacteria</taxon>
        <taxon>Bacillati</taxon>
        <taxon>Actinomycetota</taxon>
        <taxon>Actinomycetes</taxon>
        <taxon>Mycobacteriales</taxon>
        <taxon>Corynebacteriaceae</taxon>
        <taxon>Corynebacterium</taxon>
    </lineage>
</organism>
<reference evidence="2" key="1">
    <citation type="submission" date="2021-03" db="EMBL/GenBank/DDBJ databases">
        <authorList>
            <person name="Sun Q."/>
        </authorList>
    </citation>
    <scope>NUCLEOTIDE SEQUENCE</scope>
    <source>
        <strain evidence="2">CCM 8862</strain>
    </source>
</reference>
<dbReference type="PANTHER" id="PTHR37814:SF1">
    <property type="entry name" value="MEMBRANE PROTEIN"/>
    <property type="match status" value="1"/>
</dbReference>
<feature type="transmembrane region" description="Helical" evidence="1">
    <location>
        <begin position="218"/>
        <end position="242"/>
    </location>
</feature>
<evidence type="ECO:0008006" key="4">
    <source>
        <dbReference type="Google" id="ProtNLM"/>
    </source>
</evidence>
<name>A0A939IW74_9CORY</name>
<keyword evidence="1" id="KW-0472">Membrane</keyword>
<evidence type="ECO:0000313" key="3">
    <source>
        <dbReference type="Proteomes" id="UP000664332"/>
    </source>
</evidence>
<feature type="transmembrane region" description="Helical" evidence="1">
    <location>
        <begin position="262"/>
        <end position="286"/>
    </location>
</feature>
<dbReference type="PANTHER" id="PTHR37814">
    <property type="entry name" value="CONSERVED MEMBRANE PROTEIN"/>
    <property type="match status" value="1"/>
</dbReference>
<dbReference type="Proteomes" id="UP000664332">
    <property type="component" value="Unassembled WGS sequence"/>
</dbReference>
<feature type="transmembrane region" description="Helical" evidence="1">
    <location>
        <begin position="141"/>
        <end position="161"/>
    </location>
</feature>